<dbReference type="KEGG" id="bcen:DM39_5022"/>
<reference evidence="6 7" key="1">
    <citation type="submission" date="2014-05" db="EMBL/GenBank/DDBJ databases">
        <authorList>
            <person name="Bishop-Lilly K.A."/>
            <person name="Broomall S.M."/>
            <person name="Chain P.S."/>
            <person name="Chertkov O."/>
            <person name="Coyne S.R."/>
            <person name="Daligault H.E."/>
            <person name="Davenport K.W."/>
            <person name="Erkkila T."/>
            <person name="Frey K.G."/>
            <person name="Gibbons H.S."/>
            <person name="Gu W."/>
            <person name="Jaissle J."/>
            <person name="Johnson S.L."/>
            <person name="Koroleva G.I."/>
            <person name="Ladner J.T."/>
            <person name="Lo C.-C."/>
            <person name="Minogue T.D."/>
            <person name="Munk C."/>
            <person name="Palacios G.F."/>
            <person name="Redden C.L."/>
            <person name="Rosenzweig C.N."/>
            <person name="Scholz M.B."/>
            <person name="Teshima H."/>
            <person name="Xu Y."/>
        </authorList>
    </citation>
    <scope>NUCLEOTIDE SEQUENCE [LARGE SCALE GENOMIC DNA]</scope>
    <source>
        <strain evidence="6 7">DDS 22E-1</strain>
    </source>
</reference>
<evidence type="ECO:0000313" key="6">
    <source>
        <dbReference type="EMBL" id="AIO34627.1"/>
    </source>
</evidence>
<gene>
    <name evidence="6" type="ORF">DM39_5022</name>
</gene>
<organism evidence="6 7">
    <name type="scientific">Burkholderia cenocepacia</name>
    <dbReference type="NCBI Taxonomy" id="95486"/>
    <lineage>
        <taxon>Bacteria</taxon>
        <taxon>Pseudomonadati</taxon>
        <taxon>Pseudomonadota</taxon>
        <taxon>Betaproteobacteria</taxon>
        <taxon>Burkholderiales</taxon>
        <taxon>Burkholderiaceae</taxon>
        <taxon>Burkholderia</taxon>
        <taxon>Burkholderia cepacia complex</taxon>
    </lineage>
</organism>
<evidence type="ECO:0000259" key="5">
    <source>
        <dbReference type="Pfam" id="PF14331"/>
    </source>
</evidence>
<sequence>MKKILSFLSSRHLWAVVMVIAAVVVIWFAGPLLTFGGLSPLASIGIRLTLIALVLAAWALWLIDWTTSIVIVVLLCLAIWHAFPLVTLSGEPLFASVTARILAMTGVVLAYAAVMSIRWWRQMRRHPGRLRRLLRLGKRGARPLAASRLAEIEDMARATIAHLKAGRGAGGRLARLFRGAAHLYDVPWYVVLGPRGSGKTAMLLNSGLPFPLDARLQHSLAPDDARALPGWRLTNEAVLIDTAGHYVQHGTSRYSLPVASSHRPSDGKRRNQPPGMADIRRQSDAAEWLGFLRLLRRIRPRLPLNGVLLTIDVAALAHANPAAHTTESRALRARLEEMQAEFGTGFPVWLVVTKMDRLPGFADYFASLGEAERAQIWGVALGSDLQARMNDAITTELNLLATRLADGVTSLLRNETDMDRRRRLAALPESVAALVNPLADLIEHVFARDHNGGPTEPRAMFRGVYLTSASQGDHPVAAERRTLLRRMIDASGTTRRNPRPTPGETSYFLRDLWSGIVFREGHLAIPNRNREHRARLQRWLGHSLVWLITAGLCANLWSGFVAERTSLATLGQKTRSLAALLARNDLSADPERVPMVLDHAKDLLHDATHLAIDADGTFRFATARLETIASGSRHVYAALSEQAVLPHIVRRMEDAIVSAVATGDTQAAYDALRVYLMLHDRERFNANDVKMWVLDDWARHDSAAAFGGRAAVIGHVQRLFSEGHVVHSPLSRNDALIRQARVFLDRSDPVERLYRRAKAAMWNDAPDEFSLLRIVGTQAGMVFTRVSGAPLSGGVPGIFTREGYQAVFSKRLPEFLRAASDDDAWVIGRRASGYPRRNSAGTLSAPNQDDDALLAAVTRRYLLEYAQQWDAFLGDIRIVSGTSLAFNLKILRTLAAPDSPLTRLVRAAVNETTLTQPVAKPDGAFLANATDAINQKAQTILGLRASEVVEREWVDRHFAALREVVTGHADTRSDTQRVETSAGRTGLDGIADLLNDYYAALAIADNALLNNSMPPASEYAAKLKMMADTMPAPLRAVLHQLAVEGSRGVNQGIGRLLSRQVQTAIGDVCRTTIEGNYPFSPDSSRDVGIDDFTRMFAHGGVIDDFFTRTLAPFVDTAAKPWRYRTLPGATEPVQGPDLAPFEHAKAIRDIFFNEVDRQRPSWKVDIRIPELDPTIMSLSLDIDGQTTRYRHGPVEPFTVTWPGPRGGAHAWLVASPSIGPNTSTIAADGPWALMRVLRKGRVIETATLGRTRVVFSFDGREAALDIASAGNVANPLTSDVLATFRCPGTMPVFDLPDSGPPVGLPREPLPVVSDPMRERISMSSVTSSLTNQR</sequence>
<feature type="domain" description="IcmF-related" evidence="4">
    <location>
        <begin position="617"/>
        <end position="913"/>
    </location>
</feature>
<dbReference type="InterPro" id="IPR025743">
    <property type="entry name" value="TssM1_N"/>
</dbReference>
<feature type="transmembrane region" description="Helical" evidence="2">
    <location>
        <begin position="12"/>
        <end position="29"/>
    </location>
</feature>
<feature type="domain" description="Type VI secretion system component TssM1 N-terminal" evidence="5">
    <location>
        <begin position="282"/>
        <end position="543"/>
    </location>
</feature>
<keyword evidence="2" id="KW-0472">Membrane</keyword>
<dbReference type="InterPro" id="IPR009612">
    <property type="entry name" value="IcmF-rel"/>
</dbReference>
<dbReference type="EMBL" id="CP007784">
    <property type="protein sequence ID" value="AIO34627.1"/>
    <property type="molecule type" value="Genomic_DNA"/>
</dbReference>
<evidence type="ECO:0000313" key="7">
    <source>
        <dbReference type="Proteomes" id="UP000029413"/>
    </source>
</evidence>
<evidence type="ECO:0000256" key="2">
    <source>
        <dbReference type="SAM" id="Phobius"/>
    </source>
</evidence>
<feature type="transmembrane region" description="Helical" evidence="2">
    <location>
        <begin position="69"/>
        <end position="89"/>
    </location>
</feature>
<protein>
    <submittedName>
        <fullName evidence="6">Intracellular multiplication and macrophage-killing family protein</fullName>
    </submittedName>
</protein>
<dbReference type="Proteomes" id="UP000029413">
    <property type="component" value="Chromosome 2"/>
</dbReference>
<evidence type="ECO:0000259" key="3">
    <source>
        <dbReference type="Pfam" id="PF06744"/>
    </source>
</evidence>
<feature type="region of interest" description="Disordered" evidence="1">
    <location>
        <begin position="256"/>
        <end position="277"/>
    </location>
</feature>
<feature type="transmembrane region" description="Helical" evidence="2">
    <location>
        <begin position="41"/>
        <end position="62"/>
    </location>
</feature>
<name>A0AAN0RVL5_9BURK</name>
<keyword evidence="7" id="KW-1185">Reference proteome</keyword>
<evidence type="ECO:0000259" key="4">
    <source>
        <dbReference type="Pfam" id="PF06761"/>
    </source>
</evidence>
<dbReference type="PANTHER" id="PTHR36153:SF1">
    <property type="entry name" value="TYPE VI SECRETION SYSTEM COMPONENT TSSM1"/>
    <property type="match status" value="1"/>
</dbReference>
<evidence type="ECO:0000256" key="1">
    <source>
        <dbReference type="SAM" id="MobiDB-lite"/>
    </source>
</evidence>
<proteinExistence type="predicted"/>
<keyword evidence="2" id="KW-0812">Transmembrane</keyword>
<keyword evidence="2" id="KW-1133">Transmembrane helix</keyword>
<dbReference type="Pfam" id="PF06744">
    <property type="entry name" value="IcmF_C"/>
    <property type="match status" value="1"/>
</dbReference>
<accession>A0AAN0RVL5</accession>
<feature type="transmembrane region" description="Helical" evidence="2">
    <location>
        <begin position="101"/>
        <end position="120"/>
    </location>
</feature>
<feature type="transmembrane region" description="Helical" evidence="2">
    <location>
        <begin position="539"/>
        <end position="560"/>
    </location>
</feature>
<dbReference type="InterPro" id="IPR010623">
    <property type="entry name" value="IcmF_C"/>
</dbReference>
<dbReference type="InterPro" id="IPR053156">
    <property type="entry name" value="T6SS_TssM-like"/>
</dbReference>
<dbReference type="Pfam" id="PF06761">
    <property type="entry name" value="IcmF-related"/>
    <property type="match status" value="1"/>
</dbReference>
<dbReference type="Pfam" id="PF14331">
    <property type="entry name" value="IcmF-related_N"/>
    <property type="match status" value="1"/>
</dbReference>
<dbReference type="NCBIfam" id="TIGR03348">
    <property type="entry name" value="VI_IcmF"/>
    <property type="match status" value="1"/>
</dbReference>
<dbReference type="InterPro" id="IPR017731">
    <property type="entry name" value="TssM1-like"/>
</dbReference>
<dbReference type="PANTHER" id="PTHR36153">
    <property type="entry name" value="INNER MEMBRANE PROTEIN-RELATED"/>
    <property type="match status" value="1"/>
</dbReference>
<feature type="domain" description="Type VI secretion system IcmF C-terminal" evidence="3">
    <location>
        <begin position="1165"/>
        <end position="1268"/>
    </location>
</feature>